<protein>
    <submittedName>
        <fullName evidence="3">FlgO family outer membrane protein</fullName>
    </submittedName>
</protein>
<dbReference type="Proteomes" id="UP001231616">
    <property type="component" value="Unassembled WGS sequence"/>
</dbReference>
<dbReference type="PROSITE" id="PS51257">
    <property type="entry name" value="PROKAR_LIPOPROTEIN"/>
    <property type="match status" value="1"/>
</dbReference>
<evidence type="ECO:0000313" key="3">
    <source>
        <dbReference type="EMBL" id="MDP4535854.1"/>
    </source>
</evidence>
<dbReference type="Pfam" id="PF17680">
    <property type="entry name" value="FlgO"/>
    <property type="match status" value="1"/>
</dbReference>
<dbReference type="EMBL" id="JAUZVZ010000007">
    <property type="protein sequence ID" value="MDP4535854.1"/>
    <property type="molecule type" value="Genomic_DNA"/>
</dbReference>
<evidence type="ECO:0000259" key="2">
    <source>
        <dbReference type="Pfam" id="PF17680"/>
    </source>
</evidence>
<organism evidence="3 4">
    <name type="scientific">Alkalimonas collagenimarina</name>
    <dbReference type="NCBI Taxonomy" id="400390"/>
    <lineage>
        <taxon>Bacteria</taxon>
        <taxon>Pseudomonadati</taxon>
        <taxon>Pseudomonadota</taxon>
        <taxon>Gammaproteobacteria</taxon>
        <taxon>Alkalimonas</taxon>
    </lineage>
</organism>
<keyword evidence="1" id="KW-0732">Signal</keyword>
<feature type="domain" description="FlgO" evidence="2">
    <location>
        <begin position="83"/>
        <end position="210"/>
    </location>
</feature>
<dbReference type="RefSeq" id="WP_305893118.1">
    <property type="nucleotide sequence ID" value="NZ_JAUZVZ010000007.1"/>
</dbReference>
<dbReference type="InterPro" id="IPR041215">
    <property type="entry name" value="FlgO_dom"/>
</dbReference>
<evidence type="ECO:0000313" key="4">
    <source>
        <dbReference type="Proteomes" id="UP001231616"/>
    </source>
</evidence>
<accession>A0ABT9GYB4</accession>
<evidence type="ECO:0000256" key="1">
    <source>
        <dbReference type="SAM" id="SignalP"/>
    </source>
</evidence>
<sequence>MRWAWLFVLASFLVGCSQFPFCSECQQATTVAEVKSEPVDEPWYRVPPPRAAVADDQGANREQAALNLPVWPQNQKRLQHYAEQLAYQLASTETLRGQRIVISSFVDLDEGLNQSNPLGNQLSEILRTVMPQYGMVVIEHKLTNAIWVGPQGDFAMSRDTRLLANQLEMDAVLTGTMIATDRGMEIHARIVAVDSQQISGTASGFIPHTVLNQIRP</sequence>
<name>A0ABT9GYB4_9GAMM</name>
<keyword evidence="4" id="KW-1185">Reference proteome</keyword>
<proteinExistence type="predicted"/>
<feature type="chain" id="PRO_5046234593" evidence="1">
    <location>
        <begin position="23"/>
        <end position="216"/>
    </location>
</feature>
<feature type="signal peptide" evidence="1">
    <location>
        <begin position="1"/>
        <end position="22"/>
    </location>
</feature>
<comment type="caution">
    <text evidence="3">The sequence shown here is derived from an EMBL/GenBank/DDBJ whole genome shotgun (WGS) entry which is preliminary data.</text>
</comment>
<reference evidence="3 4" key="1">
    <citation type="submission" date="2023-08" db="EMBL/GenBank/DDBJ databases">
        <authorList>
            <person name="Joshi A."/>
            <person name="Thite S."/>
        </authorList>
    </citation>
    <scope>NUCLEOTIDE SEQUENCE [LARGE SCALE GENOMIC DNA]</scope>
    <source>
        <strain evidence="3 4">AC40</strain>
    </source>
</reference>
<gene>
    <name evidence="3" type="ORF">Q3O60_06620</name>
</gene>